<dbReference type="SUPFAM" id="SSF52058">
    <property type="entry name" value="L domain-like"/>
    <property type="match status" value="1"/>
</dbReference>
<dbReference type="PROSITE" id="PS01358">
    <property type="entry name" value="ZF_RANBP2_1"/>
    <property type="match status" value="1"/>
</dbReference>
<dbReference type="Proteomes" id="UP001446032">
    <property type="component" value="Unassembled WGS sequence"/>
</dbReference>
<dbReference type="Pfam" id="PF03382">
    <property type="entry name" value="DUF285"/>
    <property type="match status" value="1"/>
</dbReference>
<evidence type="ECO:0000256" key="2">
    <source>
        <dbReference type="ARBA" id="ARBA00022771"/>
    </source>
</evidence>
<sequence length="498" mass="58069">MWKCIRCNKENQDFIENCENCGHGKAMDYIGHRSISRLRPEMVSNWKKKKEKSMLMADCIEDNEKNGTVFGSRFLRKEIIKIEFVEINCDSVPVEAWDVSDDKSKTIWAWISKTSAGCILNIGSENGVYANSNCRNLFYRYENVRAICFYDLFDTSYVTDMHGMFDDCKRLTTFAGNTFHNEKVMDMSFMFLNCEQLKNLYIIAEIKTDKVTDMRAMFQYCEKLEKLDISGFNTEQVRDMSWMFYDCKELKEVDIKEFRTSNVTNMEAMFCGCEKLENLNVRSFDTRQVTNMNFMFSDCKSLINLDTSNFCFGQDVTTENMFKNVGVNKECSTEKQGASARKIFASERYYSGDSIEEICADFLSYQKNAVFNNGWKNRNQVLHQVLEIPHDDIIYLLHDASSNFLASFVTGRPTVKNAEGFAITDKGIYTKYLYYDKSKVFIPWEMLKKAKAIDVKNNSVRIDEIAIAFNYKNSRDNSNPWELVRLFDSIRAFLKRTF</sequence>
<evidence type="ECO:0000259" key="4">
    <source>
        <dbReference type="PROSITE" id="PS01358"/>
    </source>
</evidence>
<name>A0ABV1AF40_9FIRM</name>
<dbReference type="Gene3D" id="3.80.10.10">
    <property type="entry name" value="Ribonuclease Inhibitor"/>
    <property type="match status" value="1"/>
</dbReference>
<dbReference type="InterPro" id="IPR001876">
    <property type="entry name" value="Znf_RanBP2"/>
</dbReference>
<comment type="caution">
    <text evidence="5">The sequence shown here is derived from an EMBL/GenBank/DDBJ whole genome shotgun (WGS) entry which is preliminary data.</text>
</comment>
<evidence type="ECO:0000256" key="3">
    <source>
        <dbReference type="ARBA" id="ARBA00022833"/>
    </source>
</evidence>
<dbReference type="NCBIfam" id="TIGR02167">
    <property type="entry name" value="Liste_lipo_26"/>
    <property type="match status" value="3"/>
</dbReference>
<dbReference type="EMBL" id="JBBMEI010000001">
    <property type="protein sequence ID" value="MEQ2356770.1"/>
    <property type="molecule type" value="Genomic_DNA"/>
</dbReference>
<keyword evidence="2" id="KW-0863">Zinc-finger</keyword>
<evidence type="ECO:0000313" key="5">
    <source>
        <dbReference type="EMBL" id="MEQ2356770.1"/>
    </source>
</evidence>
<dbReference type="InterPro" id="IPR032675">
    <property type="entry name" value="LRR_dom_sf"/>
</dbReference>
<gene>
    <name evidence="5" type="ORF">WMO75_00190</name>
</gene>
<dbReference type="InterPro" id="IPR011889">
    <property type="entry name" value="Liste_lipo_26"/>
</dbReference>
<accession>A0ABV1AF40</accession>
<evidence type="ECO:0000256" key="1">
    <source>
        <dbReference type="ARBA" id="ARBA00022723"/>
    </source>
</evidence>
<dbReference type="RefSeq" id="WP_302247417.1">
    <property type="nucleotide sequence ID" value="NZ_JBBMEI010000001.1"/>
</dbReference>
<feature type="domain" description="RanBP2-type" evidence="4">
    <location>
        <begin position="2"/>
        <end position="21"/>
    </location>
</feature>
<proteinExistence type="predicted"/>
<keyword evidence="1" id="KW-0479">Metal-binding</keyword>
<dbReference type="InterPro" id="IPR005046">
    <property type="entry name" value="DUF285"/>
</dbReference>
<organism evidence="5 6">
    <name type="scientific">Blautia intestinihominis</name>
    <dbReference type="NCBI Taxonomy" id="3133152"/>
    <lineage>
        <taxon>Bacteria</taxon>
        <taxon>Bacillati</taxon>
        <taxon>Bacillota</taxon>
        <taxon>Clostridia</taxon>
        <taxon>Lachnospirales</taxon>
        <taxon>Lachnospiraceae</taxon>
        <taxon>Blautia</taxon>
    </lineage>
</organism>
<evidence type="ECO:0000313" key="6">
    <source>
        <dbReference type="Proteomes" id="UP001446032"/>
    </source>
</evidence>
<keyword evidence="6" id="KW-1185">Reference proteome</keyword>
<keyword evidence="3" id="KW-0862">Zinc</keyword>
<reference evidence="5 6" key="1">
    <citation type="submission" date="2024-03" db="EMBL/GenBank/DDBJ databases">
        <title>Human intestinal bacterial collection.</title>
        <authorList>
            <person name="Pauvert C."/>
            <person name="Hitch T.C.A."/>
            <person name="Clavel T."/>
        </authorList>
    </citation>
    <scope>NUCLEOTIDE SEQUENCE [LARGE SCALE GENOMIC DNA]</scope>
    <source>
        <strain evidence="5 6">CLA-AA-H95</strain>
    </source>
</reference>
<protein>
    <submittedName>
        <fullName evidence="5">BspA family leucine-rich repeat surface protein</fullName>
    </submittedName>
</protein>